<dbReference type="AlphaFoldDB" id="U4UL06"/>
<evidence type="ECO:0000256" key="10">
    <source>
        <dbReference type="ARBA" id="ARBA00022701"/>
    </source>
</evidence>
<evidence type="ECO:0000256" key="7">
    <source>
        <dbReference type="ARBA" id="ARBA00018971"/>
    </source>
</evidence>
<feature type="coiled-coil region" evidence="20">
    <location>
        <begin position="345"/>
        <end position="583"/>
    </location>
</feature>
<evidence type="ECO:0000256" key="4">
    <source>
        <dbReference type="ARBA" id="ARBA00006946"/>
    </source>
</evidence>
<accession>U4UL06</accession>
<dbReference type="OrthoDB" id="5989925at2759"/>
<feature type="compositionally biased region" description="Low complexity" evidence="21">
    <location>
        <begin position="183"/>
        <end position="193"/>
    </location>
</feature>
<gene>
    <name evidence="23" type="ORF">D910_08042</name>
</gene>
<dbReference type="GO" id="GO:0030705">
    <property type="term" value="P:cytoskeleton-dependent intracellular transport"/>
    <property type="evidence" value="ECO:0007669"/>
    <property type="project" value="InterPro"/>
</dbReference>
<dbReference type="Proteomes" id="UP000030742">
    <property type="component" value="Unassembled WGS sequence"/>
</dbReference>
<evidence type="ECO:0000256" key="2">
    <source>
        <dbReference type="ARBA" id="ARBA00004177"/>
    </source>
</evidence>
<evidence type="ECO:0000256" key="5">
    <source>
        <dbReference type="ARBA" id="ARBA00011057"/>
    </source>
</evidence>
<proteinExistence type="inferred from homology"/>
<keyword evidence="10" id="KW-0493">Microtubule</keyword>
<feature type="compositionally biased region" description="Polar residues" evidence="21">
    <location>
        <begin position="81"/>
        <end position="90"/>
    </location>
</feature>
<feature type="region of interest" description="Disordered" evidence="21">
    <location>
        <begin position="32"/>
        <end position="58"/>
    </location>
</feature>
<feature type="compositionally biased region" description="Basic and acidic residues" evidence="21">
    <location>
        <begin position="91"/>
        <end position="102"/>
    </location>
</feature>
<keyword evidence="17" id="KW-0687">Ribonucleoprotein</keyword>
<dbReference type="InterPro" id="IPR036872">
    <property type="entry name" value="CH_dom_sf"/>
</dbReference>
<feature type="region of interest" description="Disordered" evidence="21">
    <location>
        <begin position="81"/>
        <end position="108"/>
    </location>
</feature>
<evidence type="ECO:0000256" key="11">
    <source>
        <dbReference type="ARBA" id="ARBA00022753"/>
    </source>
</evidence>
<dbReference type="GO" id="GO:0003735">
    <property type="term" value="F:structural constituent of ribosome"/>
    <property type="evidence" value="ECO:0007669"/>
    <property type="project" value="InterPro"/>
</dbReference>
<name>U4UL06_DENPD</name>
<keyword evidence="8" id="KW-0963">Cytoplasm</keyword>
<protein>
    <recommendedName>
        <fullName evidence="7">Protein hook</fullName>
    </recommendedName>
    <alternativeName>
        <fullName evidence="19">28S ribosomal protein S31, mitochondrial</fullName>
    </alternativeName>
    <alternativeName>
        <fullName evidence="18">Small ribosomal subunit protein mS31</fullName>
    </alternativeName>
</protein>
<organism evidence="23 24">
    <name type="scientific">Dendroctonus ponderosae</name>
    <name type="common">Mountain pine beetle</name>
    <dbReference type="NCBI Taxonomy" id="77166"/>
    <lineage>
        <taxon>Eukaryota</taxon>
        <taxon>Metazoa</taxon>
        <taxon>Ecdysozoa</taxon>
        <taxon>Arthropoda</taxon>
        <taxon>Hexapoda</taxon>
        <taxon>Insecta</taxon>
        <taxon>Pterygota</taxon>
        <taxon>Neoptera</taxon>
        <taxon>Endopterygota</taxon>
        <taxon>Coleoptera</taxon>
        <taxon>Polyphaga</taxon>
        <taxon>Cucujiformia</taxon>
        <taxon>Curculionidae</taxon>
        <taxon>Scolytinae</taxon>
        <taxon>Dendroctonus</taxon>
    </lineage>
</organism>
<evidence type="ECO:0000256" key="6">
    <source>
        <dbReference type="ARBA" id="ARBA00011241"/>
    </source>
</evidence>
<dbReference type="Pfam" id="PF15433">
    <property type="entry name" value="MRP-S31"/>
    <property type="match status" value="2"/>
</dbReference>
<comment type="similarity">
    <text evidence="5">Belongs to the mitochondrion-specific ribosomal protein mS31 family.</text>
</comment>
<evidence type="ECO:0000256" key="9">
    <source>
        <dbReference type="ARBA" id="ARBA00022583"/>
    </source>
</evidence>
<keyword evidence="16" id="KW-0206">Cytoskeleton</keyword>
<evidence type="ECO:0000256" key="1">
    <source>
        <dbReference type="ARBA" id="ARBA00004173"/>
    </source>
</evidence>
<evidence type="ECO:0000256" key="16">
    <source>
        <dbReference type="ARBA" id="ARBA00023212"/>
    </source>
</evidence>
<dbReference type="STRING" id="77166.U4UL06"/>
<evidence type="ECO:0000259" key="22">
    <source>
        <dbReference type="Pfam" id="PF19047"/>
    </source>
</evidence>
<sequence length="940" mass="106334">MSLTKLILRKNLPNASKKLLDCGSIVKSITCQKSTNQPSSNSSSSSSDSDDELKKKAPNSDAVRKLNFLLDQMMSNNIANKTSIDLAQPSNKREQGRQEKQEASTQSVENKIINAVQEVADSLGGNVKQTESELLVKLLNPIKTPEETTASLSDILKGMKVERGAAPQVSKAEQVRSALKSVSSQMDSPQRSMSSRRPRRPVYPMGPQGVTSVICALHLASEAPKIKKDVGANWRLRVSNLKKISEAVIEYYQDLLSMQIADKGKPDVGKIGESSDAVQLGKLLRLVLGCAINCERKQEYITLIMEMEESVQQNIMQTIQQLEEVAMGPGKTGLSMLILDSDARVAKLVSDLEAANEAKEALILQNQQMEQQLSIMQEERKNLEQQIESLQQKEIKGPDPRRQMELLKEEKFKAEVMRDDFNAKLLEQEKQLLAYQERIAELQIAASDSTRLKDEVDALTESASKVDDLEQTVASYKRKLEDYQDLKKQVQKLEAKNIEYLQKTMEMEEELTKNSSWRNQCEAYRNQIVELQQKLDEEAQRADKAQFSQENLESKAVALQAERNRLLLERDSLREENEELKLGHVKASEAGAAVAQELTPADLKARLRFLERENKTLRLAQQELDTKQLALDQALGRSEKLQQQNRTLNQTVLRLEAQLEELRGPDSTANPAITVKKLQEALAAKEHELQTAQAKYQRNLEKAREVAAQLESAESDRVRGGTMGATEERMLTAAFYKLLGGLHREAADERLAVFGAQGQSFLARQRQPTPRKLPARPNLNVEPVALFEGDSLGIFTNPSELQPSSQLSTWQQLHNRELQLAVTHPPSNYFQEMILWTNQGKFWQFPINNEFGLDEESKVYFSEHIFLEKYLEPWCPARGPLRHFMELVCVGLSKNSYLTVEAKREHIEWYKNYFEEKRQLLQEVGAFPAPPKDQPAIDQQ</sequence>
<keyword evidence="13" id="KW-0689">Ribosomal protein</keyword>
<dbReference type="PANTHER" id="PTHR13231:SF3">
    <property type="entry name" value="SMALL RIBOSOMAL SUBUNIT PROTEIN MS31"/>
    <property type="match status" value="1"/>
</dbReference>
<dbReference type="FunFam" id="1.10.418.10:FF:000024">
    <property type="entry name" value="Hook homolog 3 (Drosophila)"/>
    <property type="match status" value="1"/>
</dbReference>
<keyword evidence="11" id="KW-0967">Endosome</keyword>
<keyword evidence="9" id="KW-0254">Endocytosis</keyword>
<evidence type="ECO:0000256" key="13">
    <source>
        <dbReference type="ARBA" id="ARBA00022980"/>
    </source>
</evidence>
<dbReference type="Pfam" id="PF19047">
    <property type="entry name" value="HOOK_N"/>
    <property type="match status" value="1"/>
</dbReference>
<keyword evidence="12" id="KW-0809">Transit peptide</keyword>
<evidence type="ECO:0000313" key="23">
    <source>
        <dbReference type="EMBL" id="ERL90695.1"/>
    </source>
</evidence>
<dbReference type="PANTHER" id="PTHR13231">
    <property type="entry name" value="MITOCHONDRIAL RIBOSOMAL PROTEIN S31"/>
    <property type="match status" value="1"/>
</dbReference>
<evidence type="ECO:0000256" key="18">
    <source>
        <dbReference type="ARBA" id="ARBA00035133"/>
    </source>
</evidence>
<comment type="similarity">
    <text evidence="4">Belongs to the hook family.</text>
</comment>
<dbReference type="GO" id="GO:0008017">
    <property type="term" value="F:microtubule binding"/>
    <property type="evidence" value="ECO:0007669"/>
    <property type="project" value="InterPro"/>
</dbReference>
<evidence type="ECO:0000256" key="19">
    <source>
        <dbReference type="ARBA" id="ARBA00035363"/>
    </source>
</evidence>
<evidence type="ECO:0000256" key="20">
    <source>
        <dbReference type="SAM" id="Coils"/>
    </source>
</evidence>
<dbReference type="InterPro" id="IPR043936">
    <property type="entry name" value="HOOK_N"/>
</dbReference>
<evidence type="ECO:0000256" key="12">
    <source>
        <dbReference type="ARBA" id="ARBA00022946"/>
    </source>
</evidence>
<dbReference type="GO" id="GO:0005768">
    <property type="term" value="C:endosome"/>
    <property type="evidence" value="ECO:0007669"/>
    <property type="project" value="UniProtKB-SubCell"/>
</dbReference>
<evidence type="ECO:0000256" key="8">
    <source>
        <dbReference type="ARBA" id="ARBA00022490"/>
    </source>
</evidence>
<evidence type="ECO:0000256" key="3">
    <source>
        <dbReference type="ARBA" id="ARBA00004245"/>
    </source>
</evidence>
<evidence type="ECO:0000256" key="15">
    <source>
        <dbReference type="ARBA" id="ARBA00023128"/>
    </source>
</evidence>
<keyword evidence="15" id="KW-0496">Mitochondrion</keyword>
<feature type="region of interest" description="Disordered" evidence="21">
    <location>
        <begin position="180"/>
        <end position="204"/>
    </location>
</feature>
<dbReference type="GO" id="GO:0006897">
    <property type="term" value="P:endocytosis"/>
    <property type="evidence" value="ECO:0007669"/>
    <property type="project" value="UniProtKB-KW"/>
</dbReference>
<evidence type="ECO:0000256" key="17">
    <source>
        <dbReference type="ARBA" id="ARBA00023274"/>
    </source>
</evidence>
<dbReference type="GO" id="GO:0005874">
    <property type="term" value="C:microtubule"/>
    <property type="evidence" value="ECO:0007669"/>
    <property type="project" value="UniProtKB-KW"/>
</dbReference>
<comment type="subcellular location">
    <subcellularLocation>
        <location evidence="3">Cytoplasm</location>
        <location evidence="3">Cytoskeleton</location>
    </subcellularLocation>
    <subcellularLocation>
        <location evidence="2">Endosome</location>
    </subcellularLocation>
    <subcellularLocation>
        <location evidence="1">Mitochondrion</location>
    </subcellularLocation>
</comment>
<reference evidence="23 24" key="1">
    <citation type="journal article" date="2013" name="Genome Biol.">
        <title>Draft genome of the mountain pine beetle, Dendroctonus ponderosae Hopkins, a major forest pest.</title>
        <authorList>
            <person name="Keeling C.I."/>
            <person name="Yuen M.M."/>
            <person name="Liao N.Y."/>
            <person name="Docking T.R."/>
            <person name="Chan S.K."/>
            <person name="Taylor G.A."/>
            <person name="Palmquist D.L."/>
            <person name="Jackman S.D."/>
            <person name="Nguyen A."/>
            <person name="Li M."/>
            <person name="Henderson H."/>
            <person name="Janes J.K."/>
            <person name="Zhao Y."/>
            <person name="Pandoh P."/>
            <person name="Moore R."/>
            <person name="Sperling F.A."/>
            <person name="Huber D.P."/>
            <person name="Birol I."/>
            <person name="Jones S.J."/>
            <person name="Bohlmann J."/>
        </authorList>
    </citation>
    <scope>NUCLEOTIDE SEQUENCE</scope>
</reference>
<keyword evidence="14 20" id="KW-0175">Coiled coil</keyword>
<dbReference type="GO" id="GO:0031122">
    <property type="term" value="P:cytoplasmic microtubule organization"/>
    <property type="evidence" value="ECO:0007669"/>
    <property type="project" value="InterPro"/>
</dbReference>
<dbReference type="EMBL" id="KB632256">
    <property type="protein sequence ID" value="ERL90695.1"/>
    <property type="molecule type" value="Genomic_DNA"/>
</dbReference>
<dbReference type="InterPro" id="IPR026299">
    <property type="entry name" value="MRP-S31"/>
</dbReference>
<evidence type="ECO:0000256" key="14">
    <source>
        <dbReference type="ARBA" id="ARBA00023054"/>
    </source>
</evidence>
<feature type="domain" description="HOOK N-terminal" evidence="22">
    <location>
        <begin position="224"/>
        <end position="321"/>
    </location>
</feature>
<evidence type="ECO:0000313" key="24">
    <source>
        <dbReference type="Proteomes" id="UP000030742"/>
    </source>
</evidence>
<evidence type="ECO:0000256" key="21">
    <source>
        <dbReference type="SAM" id="MobiDB-lite"/>
    </source>
</evidence>
<dbReference type="GO" id="GO:0005763">
    <property type="term" value="C:mitochondrial small ribosomal subunit"/>
    <property type="evidence" value="ECO:0007669"/>
    <property type="project" value="InterPro"/>
</dbReference>
<dbReference type="SUPFAM" id="SSF116907">
    <property type="entry name" value="Hook domain"/>
    <property type="match status" value="1"/>
</dbReference>
<dbReference type="Gene3D" id="1.10.418.10">
    <property type="entry name" value="Calponin-like domain"/>
    <property type="match status" value="1"/>
</dbReference>
<feature type="coiled-coil region" evidence="20">
    <location>
        <begin position="607"/>
        <end position="713"/>
    </location>
</feature>
<comment type="subunit">
    <text evidence="6">Homodimer. Interacts with microtubules via its N-terminus.</text>
</comment>